<evidence type="ECO:0000256" key="1">
    <source>
        <dbReference type="SAM" id="SignalP"/>
    </source>
</evidence>
<dbReference type="Proteomes" id="UP000749559">
    <property type="component" value="Unassembled WGS sequence"/>
</dbReference>
<feature type="signal peptide" evidence="1">
    <location>
        <begin position="1"/>
        <end position="21"/>
    </location>
</feature>
<dbReference type="AlphaFoldDB" id="A0A8S4PTC5"/>
<comment type="caution">
    <text evidence="2">The sequence shown here is derived from an EMBL/GenBank/DDBJ whole genome shotgun (WGS) entry which is preliminary data.</text>
</comment>
<keyword evidence="1" id="KW-0732">Signal</keyword>
<accession>A0A8S4PTC5</accession>
<organism evidence="2 3">
    <name type="scientific">Owenia fusiformis</name>
    <name type="common">Polychaete worm</name>
    <dbReference type="NCBI Taxonomy" id="6347"/>
    <lineage>
        <taxon>Eukaryota</taxon>
        <taxon>Metazoa</taxon>
        <taxon>Spiralia</taxon>
        <taxon>Lophotrochozoa</taxon>
        <taxon>Annelida</taxon>
        <taxon>Polychaeta</taxon>
        <taxon>Sedentaria</taxon>
        <taxon>Canalipalpata</taxon>
        <taxon>Sabellida</taxon>
        <taxon>Oweniida</taxon>
        <taxon>Oweniidae</taxon>
        <taxon>Owenia</taxon>
    </lineage>
</organism>
<keyword evidence="3" id="KW-1185">Reference proteome</keyword>
<evidence type="ECO:0000313" key="3">
    <source>
        <dbReference type="Proteomes" id="UP000749559"/>
    </source>
</evidence>
<reference evidence="2" key="1">
    <citation type="submission" date="2022-03" db="EMBL/GenBank/DDBJ databases">
        <authorList>
            <person name="Martin C."/>
        </authorList>
    </citation>
    <scope>NUCLEOTIDE SEQUENCE</scope>
</reference>
<dbReference type="EMBL" id="CAIIXF020000010">
    <property type="protein sequence ID" value="CAH1795901.1"/>
    <property type="molecule type" value="Genomic_DNA"/>
</dbReference>
<proteinExistence type="predicted"/>
<gene>
    <name evidence="2" type="ORF">OFUS_LOCUS20370</name>
</gene>
<name>A0A8S4PTC5_OWEFU</name>
<evidence type="ECO:0000313" key="2">
    <source>
        <dbReference type="EMBL" id="CAH1795901.1"/>
    </source>
</evidence>
<feature type="chain" id="PRO_5035846028" evidence="1">
    <location>
        <begin position="22"/>
        <end position="110"/>
    </location>
</feature>
<sequence length="110" mass="12455">MNSKTMFFMAMLFRHYHVVFTLLDNASLYKACKVDMATNAANHNVDTNCNLSLQPESGESDDPATLDVMATHDQIVQHVDGINHKRQSQDTKIGPRLRMLPTERLVKPNL</sequence>
<protein>
    <submittedName>
        <fullName evidence="2">Uncharacterized protein</fullName>
    </submittedName>
</protein>